<evidence type="ECO:0000256" key="3">
    <source>
        <dbReference type="ARBA" id="ARBA00022617"/>
    </source>
</evidence>
<dbReference type="Pfam" id="PF01127">
    <property type="entry name" value="Sdh_cyt"/>
    <property type="match status" value="1"/>
</dbReference>
<dbReference type="InterPro" id="IPR011990">
    <property type="entry name" value="TPR-like_helical_dom_sf"/>
</dbReference>
<evidence type="ECO:0000256" key="11">
    <source>
        <dbReference type="ARBA" id="ARBA00023010"/>
    </source>
</evidence>
<dbReference type="InterPro" id="IPR036388">
    <property type="entry name" value="WH-like_DNA-bd_sf"/>
</dbReference>
<dbReference type="GO" id="GO:0009055">
    <property type="term" value="F:electron transfer activity"/>
    <property type="evidence" value="ECO:0007669"/>
    <property type="project" value="InterPro"/>
</dbReference>
<dbReference type="InterPro" id="IPR034804">
    <property type="entry name" value="SQR/QFR_C/D"/>
</dbReference>
<evidence type="ECO:0000313" key="17">
    <source>
        <dbReference type="EMBL" id="KIO00906.1"/>
    </source>
</evidence>
<dbReference type="OrthoDB" id="3098at2759"/>
<keyword evidence="18" id="KW-1185">Reference proteome</keyword>
<dbReference type="InterPro" id="IPR007252">
    <property type="entry name" value="Nup84/Nup107"/>
</dbReference>
<evidence type="ECO:0000256" key="10">
    <source>
        <dbReference type="ARBA" id="ARBA00023004"/>
    </source>
</evidence>
<evidence type="ECO:0000259" key="16">
    <source>
        <dbReference type="Pfam" id="PF01035"/>
    </source>
</evidence>
<dbReference type="STRING" id="870435.A0A0C3P067"/>
<dbReference type="Pfam" id="PF01035">
    <property type="entry name" value="DNA_binding_1"/>
    <property type="match status" value="1"/>
</dbReference>
<dbReference type="GO" id="GO:0031080">
    <property type="term" value="C:nuclear pore outer ring"/>
    <property type="evidence" value="ECO:0007669"/>
    <property type="project" value="TreeGrafter"/>
</dbReference>
<dbReference type="GO" id="GO:0017056">
    <property type="term" value="F:structural constituent of nuclear pore"/>
    <property type="evidence" value="ECO:0007669"/>
    <property type="project" value="UniProtKB-UniRule"/>
</dbReference>
<dbReference type="InterPro" id="IPR014048">
    <property type="entry name" value="MethylDNA_cys_MeTrfase_DNA-bd"/>
</dbReference>
<comment type="subcellular location">
    <subcellularLocation>
        <location evidence="1">Membrane</location>
        <topology evidence="1">Multi-pass membrane protein</topology>
    </subcellularLocation>
    <subcellularLocation>
        <location evidence="15">Nucleus</location>
        <location evidence="15">Nuclear pore complex</location>
    </subcellularLocation>
    <subcellularLocation>
        <location evidence="15">Nucleus membrane</location>
    </subcellularLocation>
</comment>
<evidence type="ECO:0000256" key="15">
    <source>
        <dbReference type="RuleBase" id="RU365072"/>
    </source>
</evidence>
<dbReference type="SUPFAM" id="SSF46767">
    <property type="entry name" value="Methylated DNA-protein cysteine methyltransferase, C-terminal domain"/>
    <property type="match status" value="1"/>
</dbReference>
<dbReference type="FunCoup" id="A0A0C3P067">
    <property type="interactions" value="626"/>
</dbReference>
<evidence type="ECO:0000256" key="1">
    <source>
        <dbReference type="ARBA" id="ARBA00004141"/>
    </source>
</evidence>
<accession>A0A0C3P067</accession>
<dbReference type="InParanoid" id="A0A0C3P067"/>
<evidence type="ECO:0000256" key="8">
    <source>
        <dbReference type="ARBA" id="ARBA00022927"/>
    </source>
</evidence>
<dbReference type="GO" id="GO:0031965">
    <property type="term" value="C:nuclear membrane"/>
    <property type="evidence" value="ECO:0007669"/>
    <property type="project" value="UniProtKB-SubCell"/>
</dbReference>
<dbReference type="CDD" id="cd03499">
    <property type="entry name" value="SQR_TypeC_SdhC"/>
    <property type="match status" value="1"/>
</dbReference>
<dbReference type="GO" id="GO:0003824">
    <property type="term" value="F:catalytic activity"/>
    <property type="evidence" value="ECO:0007669"/>
    <property type="project" value="InterPro"/>
</dbReference>
<dbReference type="GO" id="GO:0000973">
    <property type="term" value="P:post-transcriptional tethering of RNA polymerase II gene DNA at nuclear periphery"/>
    <property type="evidence" value="ECO:0007669"/>
    <property type="project" value="TreeGrafter"/>
</dbReference>
<organism evidence="17 18">
    <name type="scientific">Pisolithus tinctorius Marx 270</name>
    <dbReference type="NCBI Taxonomy" id="870435"/>
    <lineage>
        <taxon>Eukaryota</taxon>
        <taxon>Fungi</taxon>
        <taxon>Dikarya</taxon>
        <taxon>Basidiomycota</taxon>
        <taxon>Agaricomycotina</taxon>
        <taxon>Agaricomycetes</taxon>
        <taxon>Agaricomycetidae</taxon>
        <taxon>Boletales</taxon>
        <taxon>Sclerodermatineae</taxon>
        <taxon>Pisolithaceae</taxon>
        <taxon>Pisolithus</taxon>
    </lineage>
</organism>
<comment type="similarity">
    <text evidence="15">Belongs to the nucleoporin Nup84/Nup107 family.</text>
</comment>
<comment type="function">
    <text evidence="15">Functions as a component of the nuclear pore complex (NPC).</text>
</comment>
<evidence type="ECO:0000256" key="12">
    <source>
        <dbReference type="ARBA" id="ARBA00023132"/>
    </source>
</evidence>
<keyword evidence="10" id="KW-0408">Iron</keyword>
<dbReference type="GO" id="GO:0006281">
    <property type="term" value="P:DNA repair"/>
    <property type="evidence" value="ECO:0007669"/>
    <property type="project" value="InterPro"/>
</dbReference>
<gene>
    <name evidence="17" type="ORF">M404DRAFT_29107</name>
</gene>
<keyword evidence="7" id="KW-0509">mRNA transport</keyword>
<name>A0A0C3P067_PISTI</name>
<dbReference type="Gene3D" id="1.25.40.10">
    <property type="entry name" value="Tetratricopeptide repeat domain"/>
    <property type="match status" value="1"/>
</dbReference>
<dbReference type="InterPro" id="IPR000701">
    <property type="entry name" value="SuccDH_FuR_B_TM-su"/>
</dbReference>
<sequence>MDDAAQFNACVYNLIQLIPPQKVTSCGHIAKLAGAPRQARRVNQLAKLLGQTSSSAPWHRVISTSGIVADHSGLGALQKRALEGEGVSVCTGILGESRIEFTRWGWFPDHAVIPSEVDHLHNLTTTNNMSDSLYAACAEVLTTCQGLKDDLAALLDPSTGFAPRLRHLCRDKIDELERTASADVSQAELDALRMEANTWGLLQALMPARKMEPASHIHPQTLLAQNPFTPTSTLAQAIMHASPLLSELVVVREWLHETASTVQHPEVTTGYWKFTKYNVMQGLRTGAGAREGLVREMDPDAVNRGDGKTLAADDAAFEKSLAQAIYSFIRAGRLDDAVELCRRAPQPWRAASIRGSLLFQWRAIGITSQIRSESFITPAPQTFTVLRSACRTWEDHLWVQISILCEEKQSSEMLKLKGCFWEGALAALEEMPAPLNGADEEEEEEWQKAVTSVLETLDGVVAQDGPPADNAFHVSQLAIIFNRIQPLLDTFATGLRDGIYDPDSSECVPNYDPFLCPLMLMSLSANDRDSPPLATQVVLEAYLQVLEAAGQRELITMYAGALSDNAVERYAMFLTSLDLSADIKERRLALTRAREHGLDVKTVAIVTAERMIEKAFEHLPPLRGPLPSIIVLQPEPSNVEMLLLRSIEWTSSMEATYDTALEQATVILRYFLGTRRVNLARKLLDMLPPEIAAISEPEDRATGYLHYRQFFNIWEFLYRVTECRSLEVSLMNKDTRAEWLRDYKGLIEQCYEAIVKLLTEDRMLPEQTADGGVDRRHLEMLRVRQIYVPELILRLHVMLYSSREHIPGNLCVALVLAKIVADSRYKLYDDFLQPDGRRLGEYLGVLGHEYAKMAGRISSPGRRFTQAAELYTQAIQVPPKPEPVFHSNRAACYLNMSPLQFELVIVDCDAALWHDVNYIKALNRRANALEALSRYAEALRDFTATTILDKFQDEAAAQSVERDIGRAGALNLRGTLNFLTSDIKGTKADLEESLALNPSLTQSPHFTIYQPQLTWLSSIANRATCGVPSALLYGFSLAYLFALGTLDSTHIIEFIAGLPEHVKYAGKFILAAPFTFHSLNGLRHLAWDMGKVLTLKSAYRAGYAVLGGTAVSTIALVLM</sequence>
<dbReference type="GO" id="GO:0006406">
    <property type="term" value="P:mRNA export from nucleus"/>
    <property type="evidence" value="ECO:0007669"/>
    <property type="project" value="TreeGrafter"/>
</dbReference>
<evidence type="ECO:0000256" key="9">
    <source>
        <dbReference type="ARBA" id="ARBA00022989"/>
    </source>
</evidence>
<dbReference type="PROSITE" id="PS01001">
    <property type="entry name" value="SDH_CYT_2"/>
    <property type="match status" value="1"/>
</dbReference>
<keyword evidence="5" id="KW-0479">Metal-binding</keyword>
<protein>
    <recommendedName>
        <fullName evidence="15">Nuclear pore complex protein</fullName>
    </recommendedName>
</protein>
<keyword evidence="6" id="KW-0227">DNA damage</keyword>
<keyword evidence="3" id="KW-0349">Heme</keyword>
<dbReference type="PANTHER" id="PTHR13003:SF2">
    <property type="entry name" value="NUCLEAR PORE COMPLEX PROTEIN NUP107"/>
    <property type="match status" value="1"/>
</dbReference>
<keyword evidence="4" id="KW-0812">Transmembrane</keyword>
<reference evidence="17 18" key="1">
    <citation type="submission" date="2014-04" db="EMBL/GenBank/DDBJ databases">
        <authorList>
            <consortium name="DOE Joint Genome Institute"/>
            <person name="Kuo A."/>
            <person name="Kohler A."/>
            <person name="Costa M.D."/>
            <person name="Nagy L.G."/>
            <person name="Floudas D."/>
            <person name="Copeland A."/>
            <person name="Barry K.W."/>
            <person name="Cichocki N."/>
            <person name="Veneault-Fourrey C."/>
            <person name="LaButti K."/>
            <person name="Lindquist E.A."/>
            <person name="Lipzen A."/>
            <person name="Lundell T."/>
            <person name="Morin E."/>
            <person name="Murat C."/>
            <person name="Sun H."/>
            <person name="Tunlid A."/>
            <person name="Henrissat B."/>
            <person name="Grigoriev I.V."/>
            <person name="Hibbett D.S."/>
            <person name="Martin F."/>
            <person name="Nordberg H.P."/>
            <person name="Cantor M.N."/>
            <person name="Hua S.X."/>
        </authorList>
    </citation>
    <scope>NUCLEOTIDE SEQUENCE [LARGE SCALE GENOMIC DNA]</scope>
    <source>
        <strain evidence="17 18">Marx 270</strain>
    </source>
</reference>
<proteinExistence type="inferred from homology"/>
<comment type="subunit">
    <text evidence="15">Part of the nuclear pore complex (NPC).</text>
</comment>
<evidence type="ECO:0000256" key="5">
    <source>
        <dbReference type="ARBA" id="ARBA00022723"/>
    </source>
</evidence>
<keyword evidence="2 15" id="KW-0813">Transport</keyword>
<dbReference type="GO" id="GO:0006099">
    <property type="term" value="P:tricarboxylic acid cycle"/>
    <property type="evidence" value="ECO:0007669"/>
    <property type="project" value="InterPro"/>
</dbReference>
<dbReference type="SUPFAM" id="SSF48452">
    <property type="entry name" value="TPR-like"/>
    <property type="match status" value="1"/>
</dbReference>
<dbReference type="InterPro" id="IPR019734">
    <property type="entry name" value="TPR_rpt"/>
</dbReference>
<dbReference type="CDD" id="cd06445">
    <property type="entry name" value="ATase"/>
    <property type="match status" value="1"/>
</dbReference>
<dbReference type="InterPro" id="IPR036217">
    <property type="entry name" value="MethylDNA_cys_MeTrfase_DNAb"/>
</dbReference>
<keyword evidence="9" id="KW-1133">Transmembrane helix</keyword>
<dbReference type="GO" id="GO:0046872">
    <property type="term" value="F:metal ion binding"/>
    <property type="evidence" value="ECO:0007669"/>
    <property type="project" value="UniProtKB-KW"/>
</dbReference>
<evidence type="ECO:0000256" key="13">
    <source>
        <dbReference type="ARBA" id="ARBA00023136"/>
    </source>
</evidence>
<dbReference type="Proteomes" id="UP000054217">
    <property type="component" value="Unassembled WGS sequence"/>
</dbReference>
<dbReference type="Gene3D" id="1.10.10.10">
    <property type="entry name" value="Winged helix-like DNA-binding domain superfamily/Winged helix DNA-binding domain"/>
    <property type="match status" value="1"/>
</dbReference>
<evidence type="ECO:0000256" key="2">
    <source>
        <dbReference type="ARBA" id="ARBA00022448"/>
    </source>
</evidence>
<evidence type="ECO:0000256" key="7">
    <source>
        <dbReference type="ARBA" id="ARBA00022816"/>
    </source>
</evidence>
<evidence type="ECO:0000313" key="18">
    <source>
        <dbReference type="Proteomes" id="UP000054217"/>
    </source>
</evidence>
<dbReference type="PANTHER" id="PTHR13003">
    <property type="entry name" value="NUP107-RELATED"/>
    <property type="match status" value="1"/>
</dbReference>
<keyword evidence="13 15" id="KW-0472">Membrane</keyword>
<keyword evidence="8" id="KW-0653">Protein transport</keyword>
<evidence type="ECO:0000256" key="4">
    <source>
        <dbReference type="ARBA" id="ARBA00022692"/>
    </source>
</evidence>
<dbReference type="EMBL" id="KN831992">
    <property type="protein sequence ID" value="KIO00906.1"/>
    <property type="molecule type" value="Genomic_DNA"/>
</dbReference>
<dbReference type="SUPFAM" id="SSF81343">
    <property type="entry name" value="Fumarate reductase respiratory complex transmembrane subunits"/>
    <property type="match status" value="1"/>
</dbReference>
<dbReference type="AlphaFoldDB" id="A0A0C3P067"/>
<keyword evidence="12 15" id="KW-0906">Nuclear pore complex</keyword>
<dbReference type="InterPro" id="IPR014314">
    <property type="entry name" value="Succ_DH_cytb556"/>
</dbReference>
<reference evidence="18" key="2">
    <citation type="submission" date="2015-01" db="EMBL/GenBank/DDBJ databases">
        <title>Evolutionary Origins and Diversification of the Mycorrhizal Mutualists.</title>
        <authorList>
            <consortium name="DOE Joint Genome Institute"/>
            <consortium name="Mycorrhizal Genomics Consortium"/>
            <person name="Kohler A."/>
            <person name="Kuo A."/>
            <person name="Nagy L.G."/>
            <person name="Floudas D."/>
            <person name="Copeland A."/>
            <person name="Barry K.W."/>
            <person name="Cichocki N."/>
            <person name="Veneault-Fourrey C."/>
            <person name="LaButti K."/>
            <person name="Lindquist E.A."/>
            <person name="Lipzen A."/>
            <person name="Lundell T."/>
            <person name="Morin E."/>
            <person name="Murat C."/>
            <person name="Riley R."/>
            <person name="Ohm R."/>
            <person name="Sun H."/>
            <person name="Tunlid A."/>
            <person name="Henrissat B."/>
            <person name="Grigoriev I.V."/>
            <person name="Hibbett D.S."/>
            <person name="Martin F."/>
        </authorList>
    </citation>
    <scope>NUCLEOTIDE SEQUENCE [LARGE SCALE GENOMIC DNA]</scope>
    <source>
        <strain evidence="18">Marx 270</strain>
    </source>
</reference>
<dbReference type="Gene3D" id="1.20.190.50">
    <property type="match status" value="1"/>
</dbReference>
<evidence type="ECO:0000256" key="6">
    <source>
        <dbReference type="ARBA" id="ARBA00022763"/>
    </source>
</evidence>
<dbReference type="Gene3D" id="1.10.3450.20">
    <property type="match status" value="1"/>
</dbReference>
<dbReference type="Pfam" id="PF04121">
    <property type="entry name" value="Nup84_Nup100"/>
    <property type="match status" value="2"/>
</dbReference>
<dbReference type="InterPro" id="IPR018495">
    <property type="entry name" value="Succ_DH_cyt_bsu_CS"/>
</dbReference>
<dbReference type="GO" id="GO:0006606">
    <property type="term" value="P:protein import into nucleus"/>
    <property type="evidence" value="ECO:0007669"/>
    <property type="project" value="TreeGrafter"/>
</dbReference>
<dbReference type="Gene3D" id="1.20.1300.10">
    <property type="entry name" value="Fumarate reductase/succinate dehydrogenase, transmembrane subunit"/>
    <property type="match status" value="1"/>
</dbReference>
<dbReference type="HOGENOM" id="CLU_012944_0_0_1"/>
<evidence type="ECO:0000256" key="14">
    <source>
        <dbReference type="ARBA" id="ARBA00023242"/>
    </source>
</evidence>
<feature type="domain" description="Methylated-DNA-[protein]-cysteine S-methyltransferase DNA binding" evidence="16">
    <location>
        <begin position="7"/>
        <end position="87"/>
    </location>
</feature>
<dbReference type="SMART" id="SM00028">
    <property type="entry name" value="TPR"/>
    <property type="match status" value="3"/>
</dbReference>
<keyword evidence="14 15" id="KW-0539">Nucleus</keyword>
<keyword evidence="11 15" id="KW-0811">Translocation</keyword>